<keyword evidence="2" id="KW-1133">Transmembrane helix</keyword>
<dbReference type="Proteomes" id="UP000004221">
    <property type="component" value="Unassembled WGS sequence"/>
</dbReference>
<evidence type="ECO:0000313" key="5">
    <source>
        <dbReference type="Proteomes" id="UP000004221"/>
    </source>
</evidence>
<evidence type="ECO:0000256" key="2">
    <source>
        <dbReference type="SAM" id="Phobius"/>
    </source>
</evidence>
<accession>I4ECW9</accession>
<organism evidence="4 5">
    <name type="scientific">Nitrolancea hollandica Lb</name>
    <dbReference type="NCBI Taxonomy" id="1129897"/>
    <lineage>
        <taxon>Bacteria</taxon>
        <taxon>Pseudomonadati</taxon>
        <taxon>Thermomicrobiota</taxon>
        <taxon>Thermomicrobia</taxon>
        <taxon>Sphaerobacterales</taxon>
        <taxon>Sphaerobacterineae</taxon>
        <taxon>Sphaerobacteraceae</taxon>
        <taxon>Nitrolancea</taxon>
    </lineage>
</organism>
<gene>
    <name evidence="4" type="ORF">NITHO_1260014</name>
</gene>
<feature type="compositionally biased region" description="Polar residues" evidence="1">
    <location>
        <begin position="65"/>
        <end position="81"/>
    </location>
</feature>
<keyword evidence="2" id="KW-0472">Membrane</keyword>
<reference evidence="4 5" key="1">
    <citation type="journal article" date="2012" name="ISME J.">
        <title>Nitrification expanded: discovery, physiology and genomics of a nitrite-oxidizing bacterium from the phylum Chloroflexi.</title>
        <authorList>
            <person name="Sorokin D.Y."/>
            <person name="Lucker S."/>
            <person name="Vejmelkova D."/>
            <person name="Kostrikina N.A."/>
            <person name="Kleerebezem R."/>
            <person name="Rijpstra W.I."/>
            <person name="Damste J.S."/>
            <person name="Le Paslier D."/>
            <person name="Muyzer G."/>
            <person name="Wagner M."/>
            <person name="van Loosdrecht M.C."/>
            <person name="Daims H."/>
        </authorList>
    </citation>
    <scope>NUCLEOTIDE SEQUENCE [LARGE SCALE GENOMIC DNA]</scope>
    <source>
        <strain evidence="5">none</strain>
    </source>
</reference>
<dbReference type="EMBL" id="CAGS01000031">
    <property type="protein sequence ID" value="CCF82531.1"/>
    <property type="molecule type" value="Genomic_DNA"/>
</dbReference>
<evidence type="ECO:0000259" key="3">
    <source>
        <dbReference type="Pfam" id="PF14020"/>
    </source>
</evidence>
<evidence type="ECO:0000256" key="1">
    <source>
        <dbReference type="SAM" id="MobiDB-lite"/>
    </source>
</evidence>
<feature type="compositionally biased region" description="Low complexity" evidence="1">
    <location>
        <begin position="148"/>
        <end position="158"/>
    </location>
</feature>
<name>I4ECW9_9BACT</name>
<feature type="region of interest" description="Disordered" evidence="1">
    <location>
        <begin position="60"/>
        <end position="83"/>
    </location>
</feature>
<proteinExistence type="predicted"/>
<feature type="transmembrane region" description="Helical" evidence="2">
    <location>
        <begin position="89"/>
        <end position="110"/>
    </location>
</feature>
<protein>
    <recommendedName>
        <fullName evidence="3">DUF4236 domain-containing protein</fullName>
    </recommendedName>
</protein>
<dbReference type="AlphaFoldDB" id="I4ECW9"/>
<keyword evidence="5" id="KW-1185">Reference proteome</keyword>
<feature type="region of interest" description="Disordered" evidence="1">
    <location>
        <begin position="137"/>
        <end position="230"/>
    </location>
</feature>
<feature type="domain" description="DUF4236" evidence="3">
    <location>
        <begin position="3"/>
        <end position="56"/>
    </location>
</feature>
<dbReference type="Pfam" id="PF14020">
    <property type="entry name" value="DUF4236"/>
    <property type="match status" value="1"/>
</dbReference>
<dbReference type="InterPro" id="IPR025330">
    <property type="entry name" value="DUF4236"/>
</dbReference>
<comment type="caution">
    <text evidence="4">The sequence shown here is derived from an EMBL/GenBank/DDBJ whole genome shotgun (WGS) entry which is preliminary data.</text>
</comment>
<sequence>MGFRFRKSIKIALGLRLNVSKRGTSVSIGRRGATTNISKRGVRQTFGIPGTGISYSRMLGKGKQANEQTGSSHTELPSRGSNRGAGRKLGLGCGGIAVLVVLLAVCSNVAGGNRTGTMASPAAGASLGQAAPASAVLTATPDEPGSPSPASQASAPVADEPTPSAIESPSSGPVAGAAQAVAFSQSEIAGGGTQPVGSDCPADSPVKGNVNRKGERIYHVPGDSSYSQTKPEECFASASDAAAAGYRAPLR</sequence>
<keyword evidence="2" id="KW-0812">Transmembrane</keyword>
<dbReference type="RefSeq" id="WP_008474690.1">
    <property type="nucleotide sequence ID" value="NZ_CAGS01000031.1"/>
</dbReference>
<evidence type="ECO:0000313" key="4">
    <source>
        <dbReference type="EMBL" id="CCF82531.1"/>
    </source>
</evidence>